<sequence>MTPEQPEEQARPSMPPVPRDAPASGPAAPGHDPFEPYHPYEPYGSAEDGGEVRAAERSAERAADLAAAEGFHPLRIRPYVSEPGAGSAETTVRPLLVGTVVGHGPDTADLGLFSERYAGREYPQDHDGGHPGYDDRDPYGDEAGEDAQAVLRGRHRRRRRGFVVAAAAVAASALAAGAVAMTGQVMSDEQGSTGYALPDTGSAAPDVTLPADAEPATATTAAAVTQRAATTPRTVPAAVSASPAPSTGAPRSPGTTQSPAAAPTATATPAATATATATTPGPTPTPPAATTPSGGNAPATAQILQLGDTGSSVADLQTRLAEVWVYHGPIDGVFDADVQRAVATFQVWYWVSDAADGSHDGVYGPHTRAALERQTSGWGGHQH</sequence>
<feature type="transmembrane region" description="Helical" evidence="2">
    <location>
        <begin position="161"/>
        <end position="181"/>
    </location>
</feature>
<dbReference type="Proteomes" id="UP001344658">
    <property type="component" value="Unassembled WGS sequence"/>
</dbReference>
<feature type="compositionally biased region" description="Basic and acidic residues" evidence="1">
    <location>
        <begin position="120"/>
        <end position="139"/>
    </location>
</feature>
<proteinExistence type="predicted"/>
<protein>
    <submittedName>
        <fullName evidence="4">Peptidoglycan-binding domain-containing protein</fullName>
    </submittedName>
</protein>
<dbReference type="Pfam" id="PF01471">
    <property type="entry name" value="PG_binding_1"/>
    <property type="match status" value="1"/>
</dbReference>
<evidence type="ECO:0000259" key="3">
    <source>
        <dbReference type="Pfam" id="PF01471"/>
    </source>
</evidence>
<dbReference type="RefSeq" id="WP_330796427.1">
    <property type="nucleotide sequence ID" value="NZ_JAZEWV010000012.1"/>
</dbReference>
<reference evidence="4 5" key="1">
    <citation type="submission" date="2023-12" db="EMBL/GenBank/DDBJ databases">
        <title>Streptomyces sp. V4-01.</title>
        <authorList>
            <person name="Somphong A."/>
            <person name="Phongsopitanun W."/>
        </authorList>
    </citation>
    <scope>NUCLEOTIDE SEQUENCE [LARGE SCALE GENOMIC DNA]</scope>
    <source>
        <strain evidence="4 5">V4-01</strain>
    </source>
</reference>
<evidence type="ECO:0000313" key="5">
    <source>
        <dbReference type="Proteomes" id="UP001344658"/>
    </source>
</evidence>
<evidence type="ECO:0000256" key="2">
    <source>
        <dbReference type="SAM" id="Phobius"/>
    </source>
</evidence>
<feature type="region of interest" description="Disordered" evidence="1">
    <location>
        <begin position="1"/>
        <end position="88"/>
    </location>
</feature>
<gene>
    <name evidence="4" type="ORF">V2S66_17370</name>
</gene>
<feature type="region of interest" description="Disordered" evidence="1">
    <location>
        <begin position="189"/>
        <end position="299"/>
    </location>
</feature>
<dbReference type="InterPro" id="IPR036365">
    <property type="entry name" value="PGBD-like_sf"/>
</dbReference>
<dbReference type="InterPro" id="IPR036366">
    <property type="entry name" value="PGBDSf"/>
</dbReference>
<organism evidence="4 5">
    <name type="scientific">Actinacidiphila polyblastidii</name>
    <dbReference type="NCBI Taxonomy" id="3110430"/>
    <lineage>
        <taxon>Bacteria</taxon>
        <taxon>Bacillati</taxon>
        <taxon>Actinomycetota</taxon>
        <taxon>Actinomycetes</taxon>
        <taxon>Kitasatosporales</taxon>
        <taxon>Streptomycetaceae</taxon>
        <taxon>Actinacidiphila</taxon>
    </lineage>
</organism>
<feature type="domain" description="Peptidoglycan binding-like" evidence="3">
    <location>
        <begin position="309"/>
        <end position="349"/>
    </location>
</feature>
<evidence type="ECO:0000256" key="1">
    <source>
        <dbReference type="SAM" id="MobiDB-lite"/>
    </source>
</evidence>
<evidence type="ECO:0000313" key="4">
    <source>
        <dbReference type="EMBL" id="MEE4543733.1"/>
    </source>
</evidence>
<feature type="compositionally biased region" description="Low complexity" evidence="1">
    <location>
        <begin position="290"/>
        <end position="299"/>
    </location>
</feature>
<accession>A0ABU7PDH2</accession>
<dbReference type="EMBL" id="JAZEWV010000012">
    <property type="protein sequence ID" value="MEE4543733.1"/>
    <property type="molecule type" value="Genomic_DNA"/>
</dbReference>
<keyword evidence="2" id="KW-1133">Transmembrane helix</keyword>
<keyword evidence="5" id="KW-1185">Reference proteome</keyword>
<dbReference type="InterPro" id="IPR002477">
    <property type="entry name" value="Peptidoglycan-bd-like"/>
</dbReference>
<comment type="caution">
    <text evidence="4">The sequence shown here is derived from an EMBL/GenBank/DDBJ whole genome shotgun (WGS) entry which is preliminary data.</text>
</comment>
<keyword evidence="2" id="KW-0812">Transmembrane</keyword>
<feature type="compositionally biased region" description="Low complexity" evidence="1">
    <location>
        <begin position="208"/>
        <end position="280"/>
    </location>
</feature>
<keyword evidence="2" id="KW-0472">Membrane</keyword>
<dbReference type="Gene3D" id="1.10.101.10">
    <property type="entry name" value="PGBD-like superfamily/PGBD"/>
    <property type="match status" value="1"/>
</dbReference>
<feature type="region of interest" description="Disordered" evidence="1">
    <location>
        <begin position="120"/>
        <end position="143"/>
    </location>
</feature>
<dbReference type="SUPFAM" id="SSF47090">
    <property type="entry name" value="PGBD-like"/>
    <property type="match status" value="1"/>
</dbReference>
<feature type="compositionally biased region" description="Basic and acidic residues" evidence="1">
    <location>
        <begin position="50"/>
        <end position="63"/>
    </location>
</feature>
<name>A0ABU7PDH2_9ACTN</name>